<evidence type="ECO:0000313" key="3">
    <source>
        <dbReference type="Proteomes" id="UP001224661"/>
    </source>
</evidence>
<keyword evidence="3" id="KW-1185">Reference proteome</keyword>
<gene>
    <name evidence="2" type="ORF">QIS99_00005</name>
</gene>
<reference evidence="2 3" key="1">
    <citation type="submission" date="2023-05" db="EMBL/GenBank/DDBJ databases">
        <title>Draft genome sequence of Streptomyces sp. B-S-A8 isolated from a cave soil in Thailand.</title>
        <authorList>
            <person name="Chamroensaksri N."/>
            <person name="Muangham S."/>
        </authorList>
    </citation>
    <scope>NUCLEOTIDE SEQUENCE [LARGE SCALE GENOMIC DNA]</scope>
    <source>
        <strain evidence="2 3">B-S-A8</strain>
    </source>
</reference>
<protein>
    <submittedName>
        <fullName evidence="2">Uncharacterized protein</fullName>
    </submittedName>
</protein>
<evidence type="ECO:0000313" key="2">
    <source>
        <dbReference type="EMBL" id="MDI3384614.1"/>
    </source>
</evidence>
<organism evidence="2 3">
    <name type="scientific">Streptomyces solicavernae</name>
    <dbReference type="NCBI Taxonomy" id="3043614"/>
    <lineage>
        <taxon>Bacteria</taxon>
        <taxon>Bacillati</taxon>
        <taxon>Actinomycetota</taxon>
        <taxon>Actinomycetes</taxon>
        <taxon>Kitasatosporales</taxon>
        <taxon>Streptomycetaceae</taxon>
        <taxon>Streptomyces</taxon>
    </lineage>
</organism>
<dbReference type="EMBL" id="JASCIR010000001">
    <property type="protein sequence ID" value="MDI3384614.1"/>
    <property type="molecule type" value="Genomic_DNA"/>
</dbReference>
<evidence type="ECO:0000256" key="1">
    <source>
        <dbReference type="SAM" id="MobiDB-lite"/>
    </source>
</evidence>
<sequence length="79" mass="8902">MDRRYGTRLPQPHLELTGRRGYPPGIRPHASHIFADEVAAPRGLALFIGLPTSKRKRVIKMAYQQPEIGFTTVPEEAVH</sequence>
<accession>A0ABT6RJK9</accession>
<dbReference type="RefSeq" id="WP_282509055.1">
    <property type="nucleotide sequence ID" value="NZ_JASCIR010000001.1"/>
</dbReference>
<dbReference type="Proteomes" id="UP001224661">
    <property type="component" value="Unassembled WGS sequence"/>
</dbReference>
<comment type="caution">
    <text evidence="2">The sequence shown here is derived from an EMBL/GenBank/DDBJ whole genome shotgun (WGS) entry which is preliminary data.</text>
</comment>
<proteinExistence type="predicted"/>
<name>A0ABT6RJK9_9ACTN</name>
<feature type="region of interest" description="Disordered" evidence="1">
    <location>
        <begin position="1"/>
        <end position="22"/>
    </location>
</feature>